<evidence type="ECO:0000256" key="6">
    <source>
        <dbReference type="ARBA" id="ARBA00023002"/>
    </source>
</evidence>
<dbReference type="SUPFAM" id="SSF63380">
    <property type="entry name" value="Riboflavin synthase domain-like"/>
    <property type="match status" value="1"/>
</dbReference>
<keyword evidence="11" id="KW-1185">Reference proteome</keyword>
<evidence type="ECO:0000256" key="8">
    <source>
        <dbReference type="ARBA" id="ARBA00023014"/>
    </source>
</evidence>
<dbReference type="Gene3D" id="2.40.30.10">
    <property type="entry name" value="Translation factors"/>
    <property type="match status" value="1"/>
</dbReference>
<keyword evidence="2" id="KW-0285">Flavoprotein</keyword>
<proteinExistence type="predicted"/>
<keyword evidence="6" id="KW-0560">Oxidoreductase</keyword>
<keyword evidence="3" id="KW-0001">2Fe-2S</keyword>
<comment type="caution">
    <text evidence="10">The sequence shown here is derived from an EMBL/GenBank/DDBJ whole genome shotgun (WGS) entry which is preliminary data.</text>
</comment>
<evidence type="ECO:0000256" key="2">
    <source>
        <dbReference type="ARBA" id="ARBA00022630"/>
    </source>
</evidence>
<evidence type="ECO:0000313" key="10">
    <source>
        <dbReference type="EMBL" id="MFC7617502.1"/>
    </source>
</evidence>
<evidence type="ECO:0000256" key="7">
    <source>
        <dbReference type="ARBA" id="ARBA00023004"/>
    </source>
</evidence>
<keyword evidence="8" id="KW-0411">Iron-sulfur</keyword>
<evidence type="ECO:0000256" key="3">
    <source>
        <dbReference type="ARBA" id="ARBA00022714"/>
    </source>
</evidence>
<keyword evidence="7" id="KW-0408">Iron</keyword>
<accession>A0ABW2TUF7</accession>
<dbReference type="PRINTS" id="PR00409">
    <property type="entry name" value="PHDIOXRDTASE"/>
</dbReference>
<name>A0ABW2TUF7_9PSEU</name>
<evidence type="ECO:0000313" key="11">
    <source>
        <dbReference type="Proteomes" id="UP001596512"/>
    </source>
</evidence>
<dbReference type="Gene3D" id="3.40.50.80">
    <property type="entry name" value="Nucleotide-binding domain of ferredoxin-NADP reductase (FNR) module"/>
    <property type="match status" value="1"/>
</dbReference>
<dbReference type="PROSITE" id="PS51384">
    <property type="entry name" value="FAD_FR"/>
    <property type="match status" value="1"/>
</dbReference>
<dbReference type="InterPro" id="IPR017927">
    <property type="entry name" value="FAD-bd_FR_type"/>
</dbReference>
<dbReference type="InterPro" id="IPR017938">
    <property type="entry name" value="Riboflavin_synthase-like_b-brl"/>
</dbReference>
<dbReference type="PRINTS" id="PR00371">
    <property type="entry name" value="FPNCR"/>
</dbReference>
<organism evidence="10 11">
    <name type="scientific">Actinokineospora soli</name>
    <dbReference type="NCBI Taxonomy" id="1048753"/>
    <lineage>
        <taxon>Bacteria</taxon>
        <taxon>Bacillati</taxon>
        <taxon>Actinomycetota</taxon>
        <taxon>Actinomycetes</taxon>
        <taxon>Pseudonocardiales</taxon>
        <taxon>Pseudonocardiaceae</taxon>
        <taxon>Actinokineospora</taxon>
    </lineage>
</organism>
<dbReference type="PANTHER" id="PTHR47354">
    <property type="entry name" value="NADH OXIDOREDUCTASE HCR"/>
    <property type="match status" value="1"/>
</dbReference>
<dbReference type="Pfam" id="PF00970">
    <property type="entry name" value="FAD_binding_6"/>
    <property type="match status" value="1"/>
</dbReference>
<dbReference type="InterPro" id="IPR050415">
    <property type="entry name" value="MRET"/>
</dbReference>
<comment type="cofactor">
    <cofactor evidence="1">
        <name>FAD</name>
        <dbReference type="ChEBI" id="CHEBI:57692"/>
    </cofactor>
</comment>
<dbReference type="SUPFAM" id="SSF52343">
    <property type="entry name" value="Ferredoxin reductase-like, C-terminal NADP-linked domain"/>
    <property type="match status" value="1"/>
</dbReference>
<dbReference type="InterPro" id="IPR039261">
    <property type="entry name" value="FNR_nucleotide-bd"/>
</dbReference>
<keyword evidence="5" id="KW-0274">FAD</keyword>
<gene>
    <name evidence="10" type="ORF">ACFQV2_32845</name>
</gene>
<evidence type="ECO:0000256" key="1">
    <source>
        <dbReference type="ARBA" id="ARBA00001974"/>
    </source>
</evidence>
<dbReference type="PANTHER" id="PTHR47354:SF8">
    <property type="entry name" value="1,2-PHENYLACETYL-COA EPOXIDASE, SUBUNIT E"/>
    <property type="match status" value="1"/>
</dbReference>
<protein>
    <submittedName>
        <fullName evidence="10">FAD-binding oxidoreductase</fullName>
    </submittedName>
</protein>
<keyword evidence="4" id="KW-0479">Metal-binding</keyword>
<feature type="domain" description="FAD-binding FR-type" evidence="9">
    <location>
        <begin position="4"/>
        <end position="104"/>
    </location>
</feature>
<dbReference type="Pfam" id="PF00175">
    <property type="entry name" value="NAD_binding_1"/>
    <property type="match status" value="1"/>
</dbReference>
<evidence type="ECO:0000256" key="4">
    <source>
        <dbReference type="ARBA" id="ARBA00022723"/>
    </source>
</evidence>
<dbReference type="InterPro" id="IPR001709">
    <property type="entry name" value="Flavoprot_Pyr_Nucl_cyt_Rdtase"/>
</dbReference>
<dbReference type="InterPro" id="IPR008333">
    <property type="entry name" value="Cbr1-like_FAD-bd_dom"/>
</dbReference>
<evidence type="ECO:0000259" key="9">
    <source>
        <dbReference type="PROSITE" id="PS51384"/>
    </source>
</evidence>
<dbReference type="InterPro" id="IPR001433">
    <property type="entry name" value="OxRdtase_FAD/NAD-bd"/>
</dbReference>
<sequence>MSDVTSLELPVAEVVAETAQACSIVFDAELDYRPGQYLTLRVPSDVTGSVARCYSLSSSPLLGERPRVTVKRTDGGYASNRLCDTLRAGDVVEVLPPMGNFTPKSLDDDLLLFAGGSGITPILSIVASALHAGSGRITLVYANRDPESVIFARRLAELECDRFTVTHWLETERGLPTVDDLADLARPHLDADAYTCGPAPFMAAVTDALKALDVPRSRRHVERFASLAANPLTAWHPRAVRPFGPHR</sequence>
<dbReference type="Proteomes" id="UP001596512">
    <property type="component" value="Unassembled WGS sequence"/>
</dbReference>
<dbReference type="CDD" id="cd06214">
    <property type="entry name" value="PA_degradation_oxidoreductase_like"/>
    <property type="match status" value="1"/>
</dbReference>
<reference evidence="11" key="1">
    <citation type="journal article" date="2019" name="Int. J. Syst. Evol. Microbiol.">
        <title>The Global Catalogue of Microorganisms (GCM) 10K type strain sequencing project: providing services to taxonomists for standard genome sequencing and annotation.</title>
        <authorList>
            <consortium name="The Broad Institute Genomics Platform"/>
            <consortium name="The Broad Institute Genome Sequencing Center for Infectious Disease"/>
            <person name="Wu L."/>
            <person name="Ma J."/>
        </authorList>
    </citation>
    <scope>NUCLEOTIDE SEQUENCE [LARGE SCALE GENOMIC DNA]</scope>
    <source>
        <strain evidence="11">JCM 17695</strain>
    </source>
</reference>
<dbReference type="EMBL" id="JBHTEY010000004">
    <property type="protein sequence ID" value="MFC7617502.1"/>
    <property type="molecule type" value="Genomic_DNA"/>
</dbReference>
<evidence type="ECO:0000256" key="5">
    <source>
        <dbReference type="ARBA" id="ARBA00022827"/>
    </source>
</evidence>